<gene>
    <name evidence="2" type="ORF">SAMN05661099_0324</name>
</gene>
<sequence>MNNKIENSTRLLLGLCGLCLIVVLFTPIWRIDLTAPQYPEGLFLTIHANKLAGNVDIINGLNHYIGMKTLHADDFIEFKVLPGIILFFSGLFILAAFLARRNFLNIAFRLFVAFGVLAMVDFWRWEFDYGHNLDPNAAIIVPGMAYQPPLIGFKQLLNFGAYSMPDIGGWIFVGVGAILLYLVIKEWKVSKEKPRLNQSKIISPIALLLILNSCSNAPVPIKLGKDNCHFCKMTISDERFGAEIVTKKSKVFKFDDPHCATSFLNSNTIRREEIAGIYFVNFNKPHDLIDAEKAHFLQSPSLRSPMNGNIASFSHKDSLEKAVLTHYGNITTWEDMQK</sequence>
<dbReference type="Pfam" id="PF05573">
    <property type="entry name" value="NosL"/>
    <property type="match status" value="1"/>
</dbReference>
<reference evidence="3" key="1">
    <citation type="submission" date="2017-02" db="EMBL/GenBank/DDBJ databases">
        <authorList>
            <person name="Varghese N."/>
            <person name="Submissions S."/>
        </authorList>
    </citation>
    <scope>NUCLEOTIDE SEQUENCE [LARGE SCALE GENOMIC DNA]</scope>
    <source>
        <strain evidence="3">DSM 22385</strain>
    </source>
</reference>
<keyword evidence="1" id="KW-0472">Membrane</keyword>
<protein>
    <submittedName>
        <fullName evidence="2">Copper chaperone NosL</fullName>
    </submittedName>
</protein>
<keyword evidence="3" id="KW-1185">Reference proteome</keyword>
<dbReference type="EMBL" id="FUYR01000001">
    <property type="protein sequence ID" value="SKB29981.1"/>
    <property type="molecule type" value="Genomic_DNA"/>
</dbReference>
<dbReference type="OrthoDB" id="9809859at2"/>
<name>A0A1T5A4Q0_9SPHI</name>
<proteinExistence type="predicted"/>
<keyword evidence="1" id="KW-0812">Transmembrane</keyword>
<dbReference type="PANTHER" id="PTHR41247:SF1">
    <property type="entry name" value="HTH-TYPE TRANSCRIPTIONAL REPRESSOR YCNK"/>
    <property type="match status" value="1"/>
</dbReference>
<accession>A0A1T5A4Q0</accession>
<dbReference type="InterPro" id="IPR008719">
    <property type="entry name" value="N2O_reductase_NosL"/>
</dbReference>
<evidence type="ECO:0000256" key="1">
    <source>
        <dbReference type="SAM" id="Phobius"/>
    </source>
</evidence>
<dbReference type="Proteomes" id="UP000189981">
    <property type="component" value="Unassembled WGS sequence"/>
</dbReference>
<keyword evidence="1" id="KW-1133">Transmembrane helix</keyword>
<feature type="transmembrane region" description="Helical" evidence="1">
    <location>
        <begin position="106"/>
        <end position="125"/>
    </location>
</feature>
<dbReference type="AlphaFoldDB" id="A0A1T5A4Q0"/>
<organism evidence="2 3">
    <name type="scientific">Daejeonella lutea</name>
    <dbReference type="NCBI Taxonomy" id="572036"/>
    <lineage>
        <taxon>Bacteria</taxon>
        <taxon>Pseudomonadati</taxon>
        <taxon>Bacteroidota</taxon>
        <taxon>Sphingobacteriia</taxon>
        <taxon>Sphingobacteriales</taxon>
        <taxon>Sphingobacteriaceae</taxon>
        <taxon>Daejeonella</taxon>
    </lineage>
</organism>
<feature type="transmembrane region" description="Helical" evidence="1">
    <location>
        <begin position="80"/>
        <end position="99"/>
    </location>
</feature>
<dbReference type="RefSeq" id="WP_079700822.1">
    <property type="nucleotide sequence ID" value="NZ_FUYR01000001.1"/>
</dbReference>
<dbReference type="PANTHER" id="PTHR41247">
    <property type="entry name" value="HTH-TYPE TRANSCRIPTIONAL REPRESSOR YCNK"/>
    <property type="match status" value="1"/>
</dbReference>
<evidence type="ECO:0000313" key="3">
    <source>
        <dbReference type="Proteomes" id="UP000189981"/>
    </source>
</evidence>
<dbReference type="STRING" id="572036.SAMN05661099_0324"/>
<feature type="transmembrane region" description="Helical" evidence="1">
    <location>
        <begin position="167"/>
        <end position="184"/>
    </location>
</feature>
<dbReference type="SUPFAM" id="SSF160387">
    <property type="entry name" value="NosL/MerB-like"/>
    <property type="match status" value="1"/>
</dbReference>
<evidence type="ECO:0000313" key="2">
    <source>
        <dbReference type="EMBL" id="SKB29981.1"/>
    </source>
</evidence>